<accession>A0A0B7H9W2</accession>
<evidence type="ECO:0000313" key="2">
    <source>
        <dbReference type="EMBL" id="CEN36446.1"/>
    </source>
</evidence>
<dbReference type="AlphaFoldDB" id="A0A0B7H9W2"/>
<evidence type="ECO:0000256" key="1">
    <source>
        <dbReference type="SAM" id="Phobius"/>
    </source>
</evidence>
<feature type="transmembrane region" description="Helical" evidence="1">
    <location>
        <begin position="27"/>
        <end position="47"/>
    </location>
</feature>
<sequence>MGFNGNAFDLDYGAVIFHQSQSKEKRFLIRGILFISFLNLLITVPKYDFWYYRVYSKNI</sequence>
<keyword evidence="1" id="KW-0812">Transmembrane</keyword>
<evidence type="ECO:0000313" key="3">
    <source>
        <dbReference type="Proteomes" id="UP000038083"/>
    </source>
</evidence>
<name>A0A0B7H9W2_9FLAO</name>
<dbReference type="EMBL" id="CDOG01000011">
    <property type="protein sequence ID" value="CEN36446.1"/>
    <property type="molecule type" value="Genomic_DNA"/>
</dbReference>
<keyword evidence="1" id="KW-1133">Transmembrane helix</keyword>
<protein>
    <submittedName>
        <fullName evidence="2">Uncharacterized protein</fullName>
    </submittedName>
</protein>
<reference evidence="3" key="1">
    <citation type="submission" date="2015-01" db="EMBL/GenBank/DDBJ databases">
        <authorList>
            <person name="MANFREDI Pablo"/>
        </authorList>
    </citation>
    <scope>NUCLEOTIDE SEQUENCE [LARGE SCALE GENOMIC DNA]</scope>
    <source>
        <strain evidence="3">Ccy74</strain>
    </source>
</reference>
<keyword evidence="1" id="KW-0472">Membrane</keyword>
<dbReference type="Proteomes" id="UP000038083">
    <property type="component" value="Unassembled WGS sequence"/>
</dbReference>
<organism evidence="2 3">
    <name type="scientific">Capnocytophaga cynodegmi</name>
    <dbReference type="NCBI Taxonomy" id="28189"/>
    <lineage>
        <taxon>Bacteria</taxon>
        <taxon>Pseudomonadati</taxon>
        <taxon>Bacteroidota</taxon>
        <taxon>Flavobacteriia</taxon>
        <taxon>Flavobacteriales</taxon>
        <taxon>Flavobacteriaceae</taxon>
        <taxon>Capnocytophaga</taxon>
    </lineage>
</organism>
<proteinExistence type="predicted"/>
<gene>
    <name evidence="2" type="ORF">CCYN74_190013</name>
</gene>